<evidence type="ECO:0000313" key="2">
    <source>
        <dbReference type="Proteomes" id="UP001157502"/>
    </source>
</evidence>
<keyword evidence="2" id="KW-1185">Reference proteome</keyword>
<organism evidence="1 2">
    <name type="scientific">Dallia pectoralis</name>
    <name type="common">Alaska blackfish</name>
    <dbReference type="NCBI Taxonomy" id="75939"/>
    <lineage>
        <taxon>Eukaryota</taxon>
        <taxon>Metazoa</taxon>
        <taxon>Chordata</taxon>
        <taxon>Craniata</taxon>
        <taxon>Vertebrata</taxon>
        <taxon>Euteleostomi</taxon>
        <taxon>Actinopterygii</taxon>
        <taxon>Neopterygii</taxon>
        <taxon>Teleostei</taxon>
        <taxon>Protacanthopterygii</taxon>
        <taxon>Esociformes</taxon>
        <taxon>Umbridae</taxon>
        <taxon>Dallia</taxon>
    </lineage>
</organism>
<evidence type="ECO:0000313" key="1">
    <source>
        <dbReference type="EMBL" id="KAJ7995159.1"/>
    </source>
</evidence>
<comment type="caution">
    <text evidence="1">The sequence shown here is derived from an EMBL/GenBank/DDBJ whole genome shotgun (WGS) entry which is preliminary data.</text>
</comment>
<dbReference type="Proteomes" id="UP001157502">
    <property type="component" value="Chromosome 21"/>
</dbReference>
<proteinExistence type="predicted"/>
<protein>
    <submittedName>
        <fullName evidence="1">Uncharacterized protein</fullName>
    </submittedName>
</protein>
<name>A0ACC2FUU1_DALPE</name>
<sequence>MSPGTVSVFGVRGRFLDATHVQQNHTRRGDASPPGRGLAWVNGSSGLGLLNLLSSWFDVVWDSVVPSLRPLFVPSTRVPLL</sequence>
<reference evidence="1" key="1">
    <citation type="submission" date="2021-05" db="EMBL/GenBank/DDBJ databases">
        <authorList>
            <person name="Pan Q."/>
            <person name="Jouanno E."/>
            <person name="Zahm M."/>
            <person name="Klopp C."/>
            <person name="Cabau C."/>
            <person name="Louis A."/>
            <person name="Berthelot C."/>
            <person name="Parey E."/>
            <person name="Roest Crollius H."/>
            <person name="Montfort J."/>
            <person name="Robinson-Rechavi M."/>
            <person name="Bouchez O."/>
            <person name="Lampietro C."/>
            <person name="Lopez Roques C."/>
            <person name="Donnadieu C."/>
            <person name="Postlethwait J."/>
            <person name="Bobe J."/>
            <person name="Dillon D."/>
            <person name="Chandos A."/>
            <person name="von Hippel F."/>
            <person name="Guiguen Y."/>
        </authorList>
    </citation>
    <scope>NUCLEOTIDE SEQUENCE</scope>
    <source>
        <strain evidence="1">YG-Jan2019</strain>
    </source>
</reference>
<gene>
    <name evidence="1" type="ORF">DPEC_G00241670</name>
</gene>
<accession>A0ACC2FUU1</accession>
<dbReference type="EMBL" id="CM055748">
    <property type="protein sequence ID" value="KAJ7995159.1"/>
    <property type="molecule type" value="Genomic_DNA"/>
</dbReference>